<evidence type="ECO:0000313" key="1">
    <source>
        <dbReference type="EMBL" id="MBC8433577.1"/>
    </source>
</evidence>
<organism evidence="1 2">
    <name type="scientific">Candidatus Desulfatibia vada</name>
    <dbReference type="NCBI Taxonomy" id="2841696"/>
    <lineage>
        <taxon>Bacteria</taxon>
        <taxon>Pseudomonadati</taxon>
        <taxon>Thermodesulfobacteriota</taxon>
        <taxon>Desulfobacteria</taxon>
        <taxon>Desulfobacterales</taxon>
        <taxon>Desulfobacterales incertae sedis</taxon>
        <taxon>Candidatus Desulfatibia</taxon>
    </lineage>
</organism>
<accession>A0A8J6P537</accession>
<sequence length="103" mass="12354">MIDKTKIIDTVHERLKKLPDGHYLDLRTYKRNRSVVIVKIDADNLLVIEDGYFNQRFQIKTEKLKKLLKTLLEKEFPRSHKIRLYVMGRFTEDALGRINRKIL</sequence>
<name>A0A8J6P537_9BACT</name>
<evidence type="ECO:0000313" key="2">
    <source>
        <dbReference type="Proteomes" id="UP000605201"/>
    </source>
</evidence>
<comment type="caution">
    <text evidence="1">The sequence shown here is derived from an EMBL/GenBank/DDBJ whole genome shotgun (WGS) entry which is preliminary data.</text>
</comment>
<dbReference type="EMBL" id="JACNIG010000310">
    <property type="protein sequence ID" value="MBC8433577.1"/>
    <property type="molecule type" value="Genomic_DNA"/>
</dbReference>
<reference evidence="1 2" key="1">
    <citation type="submission" date="2020-08" db="EMBL/GenBank/DDBJ databases">
        <title>Bridging the membrane lipid divide: bacteria of the FCB group superphylum have the potential to synthesize archaeal ether lipids.</title>
        <authorList>
            <person name="Villanueva L."/>
            <person name="Von Meijenfeldt F.A.B."/>
            <person name="Westbye A.B."/>
            <person name="Yadav S."/>
            <person name="Hopmans E.C."/>
            <person name="Dutilh B.E."/>
            <person name="Sinninghe Damste J.S."/>
        </authorList>
    </citation>
    <scope>NUCLEOTIDE SEQUENCE [LARGE SCALE GENOMIC DNA]</scope>
    <source>
        <strain evidence="1">NIOZ-UU17</strain>
    </source>
</reference>
<gene>
    <name evidence="1" type="ORF">H8D96_16845</name>
</gene>
<protein>
    <submittedName>
        <fullName evidence="1">Uncharacterized protein</fullName>
    </submittedName>
</protein>
<dbReference type="Proteomes" id="UP000605201">
    <property type="component" value="Unassembled WGS sequence"/>
</dbReference>
<proteinExistence type="predicted"/>
<dbReference type="AlphaFoldDB" id="A0A8J6P537"/>